<name>A0A2W0CDZ7_9BACL</name>
<dbReference type="EC" id="3.6.4.-" evidence="9 10"/>
<dbReference type="OrthoDB" id="9805197at2"/>
<feature type="domain" description="Rho RNA-BD" evidence="13">
    <location>
        <begin position="50"/>
        <end position="123"/>
    </location>
</feature>
<evidence type="ECO:0000256" key="8">
    <source>
        <dbReference type="ARBA" id="ARBA00023163"/>
    </source>
</evidence>
<feature type="binding site" evidence="9">
    <location>
        <begin position="178"/>
        <end position="183"/>
    </location>
    <ligand>
        <name>ATP</name>
        <dbReference type="ChEBI" id="CHEBI:30616"/>
    </ligand>
</feature>
<evidence type="ECO:0000256" key="1">
    <source>
        <dbReference type="ARBA" id="ARBA00022472"/>
    </source>
</evidence>
<dbReference type="Pfam" id="PF00006">
    <property type="entry name" value="ATP-synt_ab"/>
    <property type="match status" value="1"/>
</dbReference>
<evidence type="ECO:0000256" key="3">
    <source>
        <dbReference type="ARBA" id="ARBA00022801"/>
    </source>
</evidence>
<dbReference type="SUPFAM" id="SSF52540">
    <property type="entry name" value="P-loop containing nucleoside triphosphate hydrolases"/>
    <property type="match status" value="1"/>
</dbReference>
<comment type="function">
    <text evidence="9">Facilitates transcription termination by a mechanism that involves Rho binding to the nascent RNA, activation of Rho's RNA-dependent ATPase activity, and release of the mRNA from the DNA template.</text>
</comment>
<dbReference type="GeneID" id="98575817"/>
<evidence type="ECO:0000313" key="14">
    <source>
        <dbReference type="EMBL" id="MFK0526433.1"/>
    </source>
</evidence>
<gene>
    <name evidence="9 15" type="primary">rho</name>
    <name evidence="14" type="ORF">ACINKY_29905</name>
    <name evidence="15" type="ORF">PIL02S_01417</name>
</gene>
<evidence type="ECO:0000313" key="16">
    <source>
        <dbReference type="Proteomes" id="UP000247459"/>
    </source>
</evidence>
<dbReference type="InterPro" id="IPR011129">
    <property type="entry name" value="CSD"/>
</dbReference>
<dbReference type="NCBIfam" id="TIGR00767">
    <property type="entry name" value="rho"/>
    <property type="match status" value="1"/>
</dbReference>
<dbReference type="GO" id="GO:0003723">
    <property type="term" value="F:RNA binding"/>
    <property type="evidence" value="ECO:0007669"/>
    <property type="project" value="UniProtKB-UniRule"/>
</dbReference>
<dbReference type="InterPro" id="IPR003593">
    <property type="entry name" value="AAA+_ATPase"/>
</dbReference>
<reference evidence="15 16" key="1">
    <citation type="submission" date="2018-01" db="EMBL/GenBank/DDBJ databases">
        <title>Genome sequence of the PGP bacterium Paenibacillus illinoisensis E3.</title>
        <authorList>
            <person name="Rolli E."/>
            <person name="Marasco R."/>
            <person name="Bessem C."/>
            <person name="Michoud G."/>
            <person name="Gaiarsa S."/>
            <person name="Borin S."/>
            <person name="Daffonchio D."/>
        </authorList>
    </citation>
    <scope>NUCLEOTIDE SEQUENCE [LARGE SCALE GENOMIC DNA]</scope>
    <source>
        <strain evidence="15 16">E3</strain>
    </source>
</reference>
<evidence type="ECO:0000256" key="7">
    <source>
        <dbReference type="ARBA" id="ARBA00023015"/>
    </source>
</evidence>
<evidence type="ECO:0000256" key="5">
    <source>
        <dbReference type="ARBA" id="ARBA00022840"/>
    </source>
</evidence>
<dbReference type="Proteomes" id="UP000247459">
    <property type="component" value="Unassembled WGS sequence"/>
</dbReference>
<reference evidence="14 17" key="2">
    <citation type="submission" date="2024-11" db="EMBL/GenBank/DDBJ databases">
        <title>Identification and Characterization of a Novel Fosfomycin Bacillithiol Transferase FosB8 in Paenibacillus illinoisensis.</title>
        <authorList>
            <person name="Lu W."/>
        </authorList>
    </citation>
    <scope>NUCLEOTIDE SEQUENCE [LARGE SCALE GENOMIC DNA]</scope>
    <source>
        <strain evidence="14 17">WP77</strain>
    </source>
</reference>
<dbReference type="Gene3D" id="2.40.50.140">
    <property type="entry name" value="Nucleic acid-binding proteins"/>
    <property type="match status" value="1"/>
</dbReference>
<proteinExistence type="inferred from homology"/>
<dbReference type="InterPro" id="IPR027417">
    <property type="entry name" value="P-loop_NTPase"/>
</dbReference>
<keyword evidence="8 9" id="KW-0804">Transcription</keyword>
<keyword evidence="4 9" id="KW-0347">Helicase</keyword>
<evidence type="ECO:0000313" key="15">
    <source>
        <dbReference type="EMBL" id="PYY30234.1"/>
    </source>
</evidence>
<evidence type="ECO:0000256" key="11">
    <source>
        <dbReference type="PROSITE-ProRule" id="PRU01203"/>
    </source>
</evidence>
<dbReference type="CDD" id="cd01128">
    <property type="entry name" value="rho_factor_C"/>
    <property type="match status" value="1"/>
</dbReference>
<evidence type="ECO:0000313" key="17">
    <source>
        <dbReference type="Proteomes" id="UP001618531"/>
    </source>
</evidence>
<sequence>MDLQISDLEEMKLTDLYKLAKKYQIPYYGTLKKKELIFAILRAQAEQSGLMFMQGVLEILPEGYGFLRPINYLPSTEDIYISASQIRKFDLRTGDLVSGKCRTPKENERYFGLLQVNAVNGENPSAAAERLHFPALTPLYPQKKLVLETSPNHLSTRIMDVLAPVGLGQRGLIVAPPKAGKTLLLKEIANSISTNNPEIELFVLLIDERPEEVTDMSRSVKGEVVASTFDELPENHIKVAELVLERALRLVEAKKDVVILLDSITRLARAYNLVIPPSGRTLSGGIDPAAFHRPKRFFGSARNVEEGGSLTILATALIDTGSRMDDIIYEEFKGTGNMELHLDRKLAERRIFPAIDIRRSGTRREEVLLSKEELDTIWTIRKNMNDSHDFVESFLKKLRNSKTNAEFLAAFDAAGNNTSNSGTTTTRRSPRQTATSATTT</sequence>
<evidence type="ECO:0000256" key="2">
    <source>
        <dbReference type="ARBA" id="ARBA00022741"/>
    </source>
</evidence>
<dbReference type="InterPro" id="IPR000194">
    <property type="entry name" value="ATPase_F1/V1/A1_a/bsu_nucl-bd"/>
</dbReference>
<protein>
    <recommendedName>
        <fullName evidence="9 10">Transcription termination factor Rho</fullName>
        <ecNumber evidence="9 10">3.6.4.-</ecNumber>
    </recommendedName>
    <alternativeName>
        <fullName evidence="9">ATP-dependent helicase Rho</fullName>
    </alternativeName>
</protein>
<evidence type="ECO:0000256" key="10">
    <source>
        <dbReference type="NCBIfam" id="TIGR00767"/>
    </source>
</evidence>
<evidence type="ECO:0000256" key="12">
    <source>
        <dbReference type="SAM" id="MobiDB-lite"/>
    </source>
</evidence>
<keyword evidence="2 9" id="KW-0547">Nucleotide-binding</keyword>
<dbReference type="PANTHER" id="PTHR46425:SF1">
    <property type="entry name" value="TRANSCRIPTION TERMINATION FACTOR RHO"/>
    <property type="match status" value="1"/>
</dbReference>
<dbReference type="HAMAP" id="MF_01884">
    <property type="entry name" value="Rho"/>
    <property type="match status" value="1"/>
</dbReference>
<keyword evidence="5 9" id="KW-0067">ATP-binding</keyword>
<dbReference type="Pfam" id="PF07498">
    <property type="entry name" value="Rho_N"/>
    <property type="match status" value="1"/>
</dbReference>
<keyword evidence="6 9" id="KW-0694">RNA-binding</keyword>
<dbReference type="Pfam" id="PF07497">
    <property type="entry name" value="Rho_RNA_bind"/>
    <property type="match status" value="1"/>
</dbReference>
<accession>A0A2W0CDZ7</accession>
<dbReference type="SUPFAM" id="SSF50249">
    <property type="entry name" value="Nucleic acid-binding proteins"/>
    <property type="match status" value="1"/>
</dbReference>
<dbReference type="SMART" id="SM00382">
    <property type="entry name" value="AAA"/>
    <property type="match status" value="1"/>
</dbReference>
<dbReference type="EMBL" id="JBIYSL010000014">
    <property type="protein sequence ID" value="MFK0526433.1"/>
    <property type="molecule type" value="Genomic_DNA"/>
</dbReference>
<dbReference type="Gene3D" id="3.40.50.300">
    <property type="entry name" value="P-loop containing nucleotide triphosphate hydrolases"/>
    <property type="match status" value="1"/>
</dbReference>
<dbReference type="InterPro" id="IPR041703">
    <property type="entry name" value="Rho_factor_ATP-bd"/>
</dbReference>
<dbReference type="InterPro" id="IPR012340">
    <property type="entry name" value="NA-bd_OB-fold"/>
</dbReference>
<dbReference type="AlphaFoldDB" id="A0A2W0CDZ7"/>
<dbReference type="SMART" id="SM00357">
    <property type="entry name" value="CSP"/>
    <property type="match status" value="1"/>
</dbReference>
<dbReference type="InterPro" id="IPR036269">
    <property type="entry name" value="Rho_N_sf"/>
</dbReference>
<comment type="caution">
    <text evidence="9">Lacks conserved residue(s) required for the propagation of feature annotation.</text>
</comment>
<comment type="caution">
    <text evidence="15">The sequence shown here is derived from an EMBL/GenBank/DDBJ whole genome shotgun (WGS) entry which is preliminary data.</text>
</comment>
<dbReference type="EMBL" id="PRLG01000010">
    <property type="protein sequence ID" value="PYY30234.1"/>
    <property type="molecule type" value="Genomic_DNA"/>
</dbReference>
<evidence type="ECO:0000256" key="6">
    <source>
        <dbReference type="ARBA" id="ARBA00022884"/>
    </source>
</evidence>
<dbReference type="PANTHER" id="PTHR46425">
    <property type="entry name" value="TRANSCRIPTION TERMINATION FACTOR RHO"/>
    <property type="match status" value="1"/>
</dbReference>
<dbReference type="NCBIfam" id="NF006886">
    <property type="entry name" value="PRK09376.1"/>
    <property type="match status" value="1"/>
</dbReference>
<dbReference type="GO" id="GO:0008186">
    <property type="term" value="F:ATP-dependent activity, acting on RNA"/>
    <property type="evidence" value="ECO:0007669"/>
    <property type="project" value="UniProtKB-UniRule"/>
</dbReference>
<dbReference type="InterPro" id="IPR011113">
    <property type="entry name" value="Rho_RNA-bd"/>
</dbReference>
<feature type="binding site" evidence="9">
    <location>
        <position position="209"/>
    </location>
    <ligand>
        <name>ATP</name>
        <dbReference type="ChEBI" id="CHEBI:30616"/>
    </ligand>
</feature>
<keyword evidence="17" id="KW-1185">Reference proteome</keyword>
<dbReference type="SMART" id="SM00959">
    <property type="entry name" value="Rho_N"/>
    <property type="match status" value="1"/>
</dbReference>
<feature type="binding site" evidence="9">
    <location>
        <begin position="166"/>
        <end position="171"/>
    </location>
    <ligand>
        <name>ATP</name>
        <dbReference type="ChEBI" id="CHEBI:30616"/>
    </ligand>
</feature>
<evidence type="ECO:0000256" key="9">
    <source>
        <dbReference type="HAMAP-Rule" id="MF_01884"/>
    </source>
</evidence>
<comment type="similarity">
    <text evidence="9 11">Belongs to the Rho family.</text>
</comment>
<dbReference type="FunFam" id="3.40.50.300:FF:000072">
    <property type="entry name" value="Transcription termination factor Rho"/>
    <property type="match status" value="1"/>
</dbReference>
<dbReference type="CDD" id="cd04459">
    <property type="entry name" value="Rho_CSD"/>
    <property type="match status" value="1"/>
</dbReference>
<evidence type="ECO:0000259" key="13">
    <source>
        <dbReference type="PROSITE" id="PS51856"/>
    </source>
</evidence>
<feature type="region of interest" description="Disordered" evidence="12">
    <location>
        <begin position="414"/>
        <end position="440"/>
    </location>
</feature>
<dbReference type="PROSITE" id="PS51856">
    <property type="entry name" value="RHO_RNA_BD"/>
    <property type="match status" value="1"/>
</dbReference>
<dbReference type="GO" id="GO:0016787">
    <property type="term" value="F:hydrolase activity"/>
    <property type="evidence" value="ECO:0007669"/>
    <property type="project" value="UniProtKB-KW"/>
</dbReference>
<dbReference type="InterPro" id="IPR004665">
    <property type="entry name" value="Term_rho"/>
</dbReference>
<dbReference type="GO" id="GO:0005524">
    <property type="term" value="F:ATP binding"/>
    <property type="evidence" value="ECO:0007669"/>
    <property type="project" value="UniProtKB-UniRule"/>
</dbReference>
<dbReference type="RefSeq" id="WP_095293483.1">
    <property type="nucleotide sequence ID" value="NZ_BAAFRC010000013.1"/>
</dbReference>
<keyword evidence="3 9" id="KW-0378">Hydrolase</keyword>
<dbReference type="Gene3D" id="1.10.720.10">
    <property type="match status" value="1"/>
</dbReference>
<keyword evidence="1 9" id="KW-0806">Transcription termination</keyword>
<dbReference type="Proteomes" id="UP001618531">
    <property type="component" value="Unassembled WGS sequence"/>
</dbReference>
<evidence type="ECO:0000256" key="4">
    <source>
        <dbReference type="ARBA" id="ARBA00022806"/>
    </source>
</evidence>
<dbReference type="GO" id="GO:0004386">
    <property type="term" value="F:helicase activity"/>
    <property type="evidence" value="ECO:0007669"/>
    <property type="project" value="UniProtKB-UniRule"/>
</dbReference>
<keyword evidence="7 9" id="KW-0805">Transcription regulation</keyword>
<comment type="subunit">
    <text evidence="9">Homohexamer. The homohexamer assembles into an open ring structure.</text>
</comment>
<dbReference type="GO" id="GO:0006353">
    <property type="term" value="P:DNA-templated transcription termination"/>
    <property type="evidence" value="ECO:0007669"/>
    <property type="project" value="UniProtKB-UniRule"/>
</dbReference>
<dbReference type="SUPFAM" id="SSF68912">
    <property type="entry name" value="Rho N-terminal domain-like"/>
    <property type="match status" value="1"/>
</dbReference>
<organism evidence="15 16">
    <name type="scientific">Paenibacillus illinoisensis</name>
    <dbReference type="NCBI Taxonomy" id="59845"/>
    <lineage>
        <taxon>Bacteria</taxon>
        <taxon>Bacillati</taxon>
        <taxon>Bacillota</taxon>
        <taxon>Bacilli</taxon>
        <taxon>Bacillales</taxon>
        <taxon>Paenibacillaceae</taxon>
        <taxon>Paenibacillus</taxon>
    </lineage>
</organism>
<dbReference type="InterPro" id="IPR011112">
    <property type="entry name" value="Rho-like_N"/>
</dbReference>